<evidence type="ECO:0000256" key="7">
    <source>
        <dbReference type="ARBA" id="ARBA00022989"/>
    </source>
</evidence>
<protein>
    <submittedName>
        <fullName evidence="12">Apolipoprotein N-acyltransferase</fullName>
    </submittedName>
</protein>
<dbReference type="GO" id="GO:0042158">
    <property type="term" value="P:lipoprotein biosynthetic process"/>
    <property type="evidence" value="ECO:0007669"/>
    <property type="project" value="InterPro"/>
</dbReference>
<dbReference type="Proteomes" id="UP000326061">
    <property type="component" value="Chromosome"/>
</dbReference>
<dbReference type="InterPro" id="IPR059110">
    <property type="entry name" value="Lnt_campylobact"/>
</dbReference>
<proteinExistence type="inferred from homology"/>
<evidence type="ECO:0000256" key="4">
    <source>
        <dbReference type="ARBA" id="ARBA00022519"/>
    </source>
</evidence>
<evidence type="ECO:0000256" key="3">
    <source>
        <dbReference type="ARBA" id="ARBA00022475"/>
    </source>
</evidence>
<dbReference type="InterPro" id="IPR003010">
    <property type="entry name" value="C-N_Hydrolase"/>
</dbReference>
<evidence type="ECO:0000259" key="11">
    <source>
        <dbReference type="PROSITE" id="PS50263"/>
    </source>
</evidence>
<feature type="transmembrane region" description="Helical" evidence="10">
    <location>
        <begin position="64"/>
        <end position="82"/>
    </location>
</feature>
<accession>A0AAJ4A4G2</accession>
<dbReference type="InterPro" id="IPR036526">
    <property type="entry name" value="C-N_Hydrolase_sf"/>
</dbReference>
<dbReference type="Pfam" id="PF26365">
    <property type="entry name" value="ApoNAT_membrane"/>
    <property type="match status" value="1"/>
</dbReference>
<gene>
    <name evidence="12" type="ORF">FJR47_07280</name>
</gene>
<comment type="subcellular location">
    <subcellularLocation>
        <location evidence="1">Cell membrane</location>
        <topology evidence="1">Multi-pass membrane protein</topology>
    </subcellularLocation>
</comment>
<keyword evidence="3" id="KW-1003">Cell membrane</keyword>
<keyword evidence="13" id="KW-1185">Reference proteome</keyword>
<keyword evidence="6 10" id="KW-0812">Transmembrane</keyword>
<dbReference type="NCBIfam" id="NF008934">
    <property type="entry name" value="PRK12291.1"/>
    <property type="match status" value="1"/>
</dbReference>
<dbReference type="PANTHER" id="PTHR38686:SF1">
    <property type="entry name" value="APOLIPOPROTEIN N-ACYLTRANSFERASE"/>
    <property type="match status" value="1"/>
</dbReference>
<dbReference type="RefSeq" id="WP_152299786.1">
    <property type="nucleotide sequence ID" value="NZ_CP041166.1"/>
</dbReference>
<feature type="domain" description="CN hydrolase" evidence="11">
    <location>
        <begin position="202"/>
        <end position="412"/>
    </location>
</feature>
<dbReference type="InterPro" id="IPR059109">
    <property type="entry name" value="Lnt_membrane_dom"/>
</dbReference>
<evidence type="ECO:0000256" key="6">
    <source>
        <dbReference type="ARBA" id="ARBA00022692"/>
    </source>
</evidence>
<evidence type="ECO:0000313" key="12">
    <source>
        <dbReference type="EMBL" id="QFR43724.1"/>
    </source>
</evidence>
<feature type="transmembrane region" description="Helical" evidence="10">
    <location>
        <begin position="152"/>
        <end position="169"/>
    </location>
</feature>
<reference evidence="13" key="1">
    <citation type="submission" date="2019-06" db="EMBL/GenBank/DDBJ databases">
        <title>Sulfurimonas gotlandica sp. nov., a chemoautotrophic and psychrotolerant epsilonproteobacterium isolated from a pelagic redoxcline, and an emended description of the genus Sulfurimonas.</title>
        <authorList>
            <person name="Wang S."/>
            <person name="Jiang L."/>
            <person name="Shao Z."/>
        </authorList>
    </citation>
    <scope>NUCLEOTIDE SEQUENCE [LARGE SCALE GENOMIC DNA]</scope>
    <source>
        <strain evidence="13">1-1N</strain>
    </source>
</reference>
<dbReference type="KEGG" id="suln:FJR47_07280"/>
<dbReference type="NCBIfam" id="TIGR00546">
    <property type="entry name" value="lnt"/>
    <property type="match status" value="1"/>
</dbReference>
<evidence type="ECO:0000256" key="9">
    <source>
        <dbReference type="ARBA" id="ARBA00023315"/>
    </source>
</evidence>
<dbReference type="SUPFAM" id="SSF56317">
    <property type="entry name" value="Carbon-nitrogen hydrolase"/>
    <property type="match status" value="1"/>
</dbReference>
<dbReference type="PANTHER" id="PTHR38686">
    <property type="entry name" value="APOLIPOPROTEIN N-ACYLTRANSFERASE"/>
    <property type="match status" value="1"/>
</dbReference>
<dbReference type="PROSITE" id="PS50263">
    <property type="entry name" value="CN_HYDROLASE"/>
    <property type="match status" value="1"/>
</dbReference>
<evidence type="ECO:0000313" key="13">
    <source>
        <dbReference type="Proteomes" id="UP000326061"/>
    </source>
</evidence>
<keyword evidence="4" id="KW-0997">Cell inner membrane</keyword>
<dbReference type="AlphaFoldDB" id="A0AAJ4A4G2"/>
<feature type="transmembrane region" description="Helical" evidence="10">
    <location>
        <begin position="40"/>
        <end position="59"/>
    </location>
</feature>
<keyword evidence="5" id="KW-0808">Transferase</keyword>
<dbReference type="InterPro" id="IPR004563">
    <property type="entry name" value="Apolipo_AcylTrfase"/>
</dbReference>
<dbReference type="EMBL" id="CP041166">
    <property type="protein sequence ID" value="QFR43724.1"/>
    <property type="molecule type" value="Genomic_DNA"/>
</dbReference>
<evidence type="ECO:0000256" key="5">
    <source>
        <dbReference type="ARBA" id="ARBA00022679"/>
    </source>
</evidence>
<name>A0AAJ4A4G2_9BACT</name>
<feature type="transmembrane region" description="Helical" evidence="10">
    <location>
        <begin position="94"/>
        <end position="114"/>
    </location>
</feature>
<dbReference type="GO" id="GO:0016410">
    <property type="term" value="F:N-acyltransferase activity"/>
    <property type="evidence" value="ECO:0007669"/>
    <property type="project" value="InterPro"/>
</dbReference>
<organism evidence="12 13">
    <name type="scientific">Sulfurimonas xiamenensis</name>
    <dbReference type="NCBI Taxonomy" id="2590021"/>
    <lineage>
        <taxon>Bacteria</taxon>
        <taxon>Pseudomonadati</taxon>
        <taxon>Campylobacterota</taxon>
        <taxon>Epsilonproteobacteria</taxon>
        <taxon>Campylobacterales</taxon>
        <taxon>Sulfurimonadaceae</taxon>
        <taxon>Sulfurimonas</taxon>
    </lineage>
</organism>
<keyword evidence="9" id="KW-0012">Acyltransferase</keyword>
<keyword evidence="8 10" id="KW-0472">Membrane</keyword>
<sequence length="412" mass="47648">MIEKFQKIKNNYNPALFDLLCGVIASTFFSAFIYFEHFDITIKIVNTIFGLMALSMLLYMPKRALLVAGFFIGLFWFYWIGYSFKYNGVGYMEPLITILFAIVYMLFFGILALTNSVALRAVLLFCLSFIEPFDFNWLQIELLFVESYLGIFKYHLFLILLALSLPNYIKKRYKFTPLLLLALTINFNPPVNKEAPLKIKLVATDIKQDQKWEKRNLSATIELIFREIEDAKNSGYDIVVLPESVFPFYMNKAPLIIEKLKTLSYDIAIVAGSLLSEENMHYNVTYIFNNGHYEVAKKLVLVPFGEYIPLPKFAQKFINDFFFAGASDFKTADKATDFIIKNVKFRNAICYEATCQEIYEGNVNFVIAISNNAWFAPSIEPTLQKLLMKYYARKNKTTIYHSANYRGTSVIK</sequence>
<evidence type="ECO:0000256" key="8">
    <source>
        <dbReference type="ARBA" id="ARBA00023136"/>
    </source>
</evidence>
<feature type="transmembrane region" description="Helical" evidence="10">
    <location>
        <begin position="12"/>
        <end position="34"/>
    </location>
</feature>
<evidence type="ECO:0000256" key="2">
    <source>
        <dbReference type="ARBA" id="ARBA00010065"/>
    </source>
</evidence>
<evidence type="ECO:0000256" key="1">
    <source>
        <dbReference type="ARBA" id="ARBA00004651"/>
    </source>
</evidence>
<dbReference type="GO" id="GO:0005886">
    <property type="term" value="C:plasma membrane"/>
    <property type="evidence" value="ECO:0007669"/>
    <property type="project" value="UniProtKB-SubCell"/>
</dbReference>
<comment type="similarity">
    <text evidence="2">Belongs to the CN hydrolase family. Apolipoprotein N-acyltransferase subfamily.</text>
</comment>
<evidence type="ECO:0000256" key="10">
    <source>
        <dbReference type="SAM" id="Phobius"/>
    </source>
</evidence>
<keyword evidence="7 10" id="KW-1133">Transmembrane helix</keyword>
<dbReference type="Gene3D" id="3.60.110.10">
    <property type="entry name" value="Carbon-nitrogen hydrolase"/>
    <property type="match status" value="1"/>
</dbReference>